<feature type="compositionally biased region" description="Basic and acidic residues" evidence="7">
    <location>
        <begin position="1477"/>
        <end position="1491"/>
    </location>
</feature>
<dbReference type="Pfam" id="PF05699">
    <property type="entry name" value="Dimer_Tnp_hAT"/>
    <property type="match status" value="1"/>
</dbReference>
<dbReference type="OrthoDB" id="6120522at2759"/>
<feature type="compositionally biased region" description="Polar residues" evidence="7">
    <location>
        <begin position="1250"/>
        <end position="1261"/>
    </location>
</feature>
<dbReference type="InterPro" id="IPR012337">
    <property type="entry name" value="RNaseH-like_sf"/>
</dbReference>
<evidence type="ECO:0000256" key="1">
    <source>
        <dbReference type="ARBA" id="ARBA00022679"/>
    </source>
</evidence>
<feature type="region of interest" description="Disordered" evidence="7">
    <location>
        <begin position="1"/>
        <end position="25"/>
    </location>
</feature>
<dbReference type="InterPro" id="IPR041588">
    <property type="entry name" value="Integrase_H2C2"/>
</dbReference>
<feature type="compositionally biased region" description="Low complexity" evidence="7">
    <location>
        <begin position="155"/>
        <end position="167"/>
    </location>
</feature>
<evidence type="ECO:0000256" key="5">
    <source>
        <dbReference type="ARBA" id="ARBA00022801"/>
    </source>
</evidence>
<feature type="compositionally biased region" description="Polar residues" evidence="7">
    <location>
        <begin position="144"/>
        <end position="154"/>
    </location>
</feature>
<keyword evidence="1" id="KW-0808">Transferase</keyword>
<dbReference type="Proteomes" id="UP000265515">
    <property type="component" value="Unassembled WGS sequence"/>
</dbReference>
<dbReference type="InterPro" id="IPR050951">
    <property type="entry name" value="Retrovirus_Pol_polyprotein"/>
</dbReference>
<dbReference type="SUPFAM" id="SSF53098">
    <property type="entry name" value="Ribonuclease H-like"/>
    <property type="match status" value="2"/>
</dbReference>
<protein>
    <recommendedName>
        <fullName evidence="13">Integrase catalytic domain-containing protein</fullName>
    </recommendedName>
</protein>
<feature type="compositionally biased region" description="Gly residues" evidence="7">
    <location>
        <begin position="1185"/>
        <end position="1195"/>
    </location>
</feature>
<keyword evidence="4" id="KW-0255">Endonuclease</keyword>
<accession>A0A388LF26</accession>
<feature type="compositionally biased region" description="Low complexity" evidence="7">
    <location>
        <begin position="1230"/>
        <end position="1243"/>
    </location>
</feature>
<dbReference type="InterPro" id="IPR036397">
    <property type="entry name" value="RNaseH_sf"/>
</dbReference>
<gene>
    <name evidence="11" type="ORF">CBR_g31461</name>
</gene>
<dbReference type="CDD" id="cd09274">
    <property type="entry name" value="RNase_HI_RT_Ty3"/>
    <property type="match status" value="1"/>
</dbReference>
<keyword evidence="2" id="KW-0548">Nucleotidyltransferase</keyword>
<dbReference type="Pfam" id="PF17921">
    <property type="entry name" value="Integrase_H2C2"/>
    <property type="match status" value="1"/>
</dbReference>
<feature type="region of interest" description="Disordered" evidence="7">
    <location>
        <begin position="626"/>
        <end position="682"/>
    </location>
</feature>
<evidence type="ECO:0008006" key="13">
    <source>
        <dbReference type="Google" id="ProtNLM"/>
    </source>
</evidence>
<evidence type="ECO:0000259" key="8">
    <source>
        <dbReference type="Pfam" id="PF05699"/>
    </source>
</evidence>
<feature type="region of interest" description="Disordered" evidence="7">
    <location>
        <begin position="1097"/>
        <end position="1126"/>
    </location>
</feature>
<dbReference type="InterPro" id="IPR043502">
    <property type="entry name" value="DNA/RNA_pol_sf"/>
</dbReference>
<evidence type="ECO:0000256" key="2">
    <source>
        <dbReference type="ARBA" id="ARBA00022695"/>
    </source>
</evidence>
<dbReference type="GO" id="GO:0016787">
    <property type="term" value="F:hydrolase activity"/>
    <property type="evidence" value="ECO:0007669"/>
    <property type="project" value="UniProtKB-KW"/>
</dbReference>
<feature type="region of interest" description="Disordered" evidence="7">
    <location>
        <begin position="136"/>
        <end position="175"/>
    </location>
</feature>
<feature type="compositionally biased region" description="Polar residues" evidence="7">
    <location>
        <begin position="1"/>
        <end position="15"/>
    </location>
</feature>
<organism evidence="11 12">
    <name type="scientific">Chara braunii</name>
    <name type="common">Braun's stonewort</name>
    <dbReference type="NCBI Taxonomy" id="69332"/>
    <lineage>
        <taxon>Eukaryota</taxon>
        <taxon>Viridiplantae</taxon>
        <taxon>Streptophyta</taxon>
        <taxon>Charophyceae</taxon>
        <taxon>Charales</taxon>
        <taxon>Characeae</taxon>
        <taxon>Chara</taxon>
    </lineage>
</organism>
<evidence type="ECO:0000259" key="9">
    <source>
        <dbReference type="Pfam" id="PF17917"/>
    </source>
</evidence>
<keyword evidence="12" id="KW-1185">Reference proteome</keyword>
<evidence type="ECO:0000313" key="11">
    <source>
        <dbReference type="EMBL" id="GBG80905.1"/>
    </source>
</evidence>
<dbReference type="Gene3D" id="3.30.420.10">
    <property type="entry name" value="Ribonuclease H-like superfamily/Ribonuclease H"/>
    <property type="match status" value="1"/>
</dbReference>
<feature type="compositionally biased region" description="Basic and acidic residues" evidence="7">
    <location>
        <begin position="1317"/>
        <end position="1331"/>
    </location>
</feature>
<evidence type="ECO:0000313" key="12">
    <source>
        <dbReference type="Proteomes" id="UP000265515"/>
    </source>
</evidence>
<feature type="region of interest" description="Disordered" evidence="7">
    <location>
        <begin position="1149"/>
        <end position="1459"/>
    </location>
</feature>
<dbReference type="FunFam" id="1.10.340.70:FF:000001">
    <property type="entry name" value="Retrovirus-related Pol polyprotein from transposon gypsy-like Protein"/>
    <property type="match status" value="1"/>
</dbReference>
<keyword evidence="6" id="KW-0695">RNA-directed DNA polymerase</keyword>
<dbReference type="InterPro" id="IPR008906">
    <property type="entry name" value="HATC_C_dom"/>
</dbReference>
<dbReference type="GO" id="GO:0003964">
    <property type="term" value="F:RNA-directed DNA polymerase activity"/>
    <property type="evidence" value="ECO:0007669"/>
    <property type="project" value="UniProtKB-KW"/>
</dbReference>
<dbReference type="GO" id="GO:0004519">
    <property type="term" value="F:endonuclease activity"/>
    <property type="evidence" value="ECO:0007669"/>
    <property type="project" value="UniProtKB-KW"/>
</dbReference>
<feature type="domain" description="HAT C-terminal dimerisation" evidence="8">
    <location>
        <begin position="929"/>
        <end position="1002"/>
    </location>
</feature>
<evidence type="ECO:0000256" key="7">
    <source>
        <dbReference type="SAM" id="MobiDB-lite"/>
    </source>
</evidence>
<feature type="compositionally biased region" description="Acidic residues" evidence="7">
    <location>
        <begin position="1213"/>
        <end position="1222"/>
    </location>
</feature>
<dbReference type="GO" id="GO:0003676">
    <property type="term" value="F:nucleic acid binding"/>
    <property type="evidence" value="ECO:0007669"/>
    <property type="project" value="InterPro"/>
</dbReference>
<feature type="domain" description="Integrase zinc-binding" evidence="10">
    <location>
        <begin position="430"/>
        <end position="484"/>
    </location>
</feature>
<evidence type="ECO:0000256" key="3">
    <source>
        <dbReference type="ARBA" id="ARBA00022722"/>
    </source>
</evidence>
<dbReference type="Gene3D" id="1.10.340.70">
    <property type="match status" value="1"/>
</dbReference>
<dbReference type="InterPro" id="IPR041373">
    <property type="entry name" value="RT_RNaseH"/>
</dbReference>
<feature type="compositionally biased region" description="Basic and acidic residues" evidence="7">
    <location>
        <begin position="1499"/>
        <end position="1509"/>
    </location>
</feature>
<evidence type="ECO:0000256" key="4">
    <source>
        <dbReference type="ARBA" id="ARBA00022759"/>
    </source>
</evidence>
<keyword evidence="3" id="KW-0540">Nuclease</keyword>
<feature type="compositionally biased region" description="Gly residues" evidence="7">
    <location>
        <begin position="1306"/>
        <end position="1315"/>
    </location>
</feature>
<dbReference type="EMBL" id="BFEA01000360">
    <property type="protein sequence ID" value="GBG80905.1"/>
    <property type="molecule type" value="Genomic_DNA"/>
</dbReference>
<dbReference type="SUPFAM" id="SSF56672">
    <property type="entry name" value="DNA/RNA polymerases"/>
    <property type="match status" value="1"/>
</dbReference>
<dbReference type="PANTHER" id="PTHR37984:SF5">
    <property type="entry name" value="PROTEIN NYNRIN-LIKE"/>
    <property type="match status" value="1"/>
</dbReference>
<feature type="domain" description="Reverse transcriptase RNase H-like" evidence="9">
    <location>
        <begin position="247"/>
        <end position="337"/>
    </location>
</feature>
<dbReference type="Pfam" id="PF17917">
    <property type="entry name" value="RT_RNaseH"/>
    <property type="match status" value="1"/>
</dbReference>
<dbReference type="PANTHER" id="PTHR37984">
    <property type="entry name" value="PROTEIN CBG26694"/>
    <property type="match status" value="1"/>
</dbReference>
<dbReference type="Gramene" id="GBG80905">
    <property type="protein sequence ID" value="GBG80905"/>
    <property type="gene ID" value="CBR_g31461"/>
</dbReference>
<evidence type="ECO:0000259" key="10">
    <source>
        <dbReference type="Pfam" id="PF17921"/>
    </source>
</evidence>
<proteinExistence type="predicted"/>
<feature type="compositionally biased region" description="Basic and acidic residues" evidence="7">
    <location>
        <begin position="1343"/>
        <end position="1381"/>
    </location>
</feature>
<comment type="caution">
    <text evidence="11">The sequence shown here is derived from an EMBL/GenBank/DDBJ whole genome shotgun (WGS) entry which is preliminary data.</text>
</comment>
<reference evidence="11 12" key="1">
    <citation type="journal article" date="2018" name="Cell">
        <title>The Chara Genome: Secondary Complexity and Implications for Plant Terrestrialization.</title>
        <authorList>
            <person name="Nishiyama T."/>
            <person name="Sakayama H."/>
            <person name="Vries J.D."/>
            <person name="Buschmann H."/>
            <person name="Saint-Marcoux D."/>
            <person name="Ullrich K.K."/>
            <person name="Haas F.B."/>
            <person name="Vanderstraeten L."/>
            <person name="Becker D."/>
            <person name="Lang D."/>
            <person name="Vosolsobe S."/>
            <person name="Rombauts S."/>
            <person name="Wilhelmsson P.K.I."/>
            <person name="Janitza P."/>
            <person name="Kern R."/>
            <person name="Heyl A."/>
            <person name="Rumpler F."/>
            <person name="Villalobos L.I.A.C."/>
            <person name="Clay J.M."/>
            <person name="Skokan R."/>
            <person name="Toyoda A."/>
            <person name="Suzuki Y."/>
            <person name="Kagoshima H."/>
            <person name="Schijlen E."/>
            <person name="Tajeshwar N."/>
            <person name="Catarino B."/>
            <person name="Hetherington A.J."/>
            <person name="Saltykova A."/>
            <person name="Bonnot C."/>
            <person name="Breuninger H."/>
            <person name="Symeonidi A."/>
            <person name="Radhakrishnan G.V."/>
            <person name="Van Nieuwerburgh F."/>
            <person name="Deforce D."/>
            <person name="Chang C."/>
            <person name="Karol K.G."/>
            <person name="Hedrich R."/>
            <person name="Ulvskov P."/>
            <person name="Glockner G."/>
            <person name="Delwiche C.F."/>
            <person name="Petrasek J."/>
            <person name="Van de Peer Y."/>
            <person name="Friml J."/>
            <person name="Beilby M."/>
            <person name="Dolan L."/>
            <person name="Kohara Y."/>
            <person name="Sugano S."/>
            <person name="Fujiyama A."/>
            <person name="Delaux P.-M."/>
            <person name="Quint M."/>
            <person name="TheiBen G."/>
            <person name="Hagemann M."/>
            <person name="Harholt J."/>
            <person name="Dunand C."/>
            <person name="Zachgo S."/>
            <person name="Langdale J."/>
            <person name="Maumus F."/>
            <person name="Straeten D.V.D."/>
            <person name="Gould S.B."/>
            <person name="Rensing S.A."/>
        </authorList>
    </citation>
    <scope>NUCLEOTIDE SEQUENCE [LARGE SCALE GENOMIC DNA]</scope>
    <source>
        <strain evidence="11 12">S276</strain>
    </source>
</reference>
<evidence type="ECO:0000256" key="6">
    <source>
        <dbReference type="ARBA" id="ARBA00022918"/>
    </source>
</evidence>
<dbReference type="GO" id="GO:0046983">
    <property type="term" value="F:protein dimerization activity"/>
    <property type="evidence" value="ECO:0007669"/>
    <property type="project" value="InterPro"/>
</dbReference>
<sequence length="1536" mass="170732">MSGTGTIQMVGSQSSSPPPRTRDQMELQQIERIRLRLEEELRQATKIEKEIRDRSVRLEGREVDKAALKGLDDSTLINNEKILKASILSMHAYMDSKLNTIQNTLEQILNAMHKPGIRPAVLSSLPFSAMTGPYVAQSGPPPSGTSAAALSQTVASSSSGPATGATPQSPLVSPAGQQFHWYPKTPLKPPPAFSGDKKDEALNTWLRTVPVWVRAKRTLVEEEVITSASYLEGSATHWLNGLVASKGFGKNIVLAQQEGKKLRPVEYMSKKMPSKKLPNSTYERELYALYKTLVHWRHYLLGRFFYLRTDNQTLKWIKTQPVLSDAFKRWIEVIDQYDFKLDYLKGEYTKVTDALSRRADYLGALIYEFGLSEDVTRSMEEAYREDPITMDIINKLRVKDKATTDEFVMVDGLLFLEKAGFKRLVVPSKEDLRNLFLGECHAATGHFDYKKTSANLEQRFWWPNMLDDAKKYVQTCQVCQRDKPWTRAPLGLLKPLPIPAGPGQSISMDFMDTLVTSKNGKRHNFVIVDRFTKYARLIVMPKTVRTEHVIKLFMDNWGNLFKAQRHFTQLKRYAAATIDVFVDIWNHREYEFDQRNHRGIMAYMREHDIADRRAVEEFLVEEAGRAEAGGSEEGGGAGPSPDLSGEDLVMTARGKRPVESGVEGVPQGRKRQRQSRLDEVYDPDGQAGFRDTFLQWAYNAGILFAAFRRQSWIRHKKQLAAMPRGVRPVYPSFKDIGGAGIDEQRGKVAAMLREVRSSFESVGATILSDGRQSRDARLIVNFLEAAKRGALLYATVQRDGSASETTQIARRNALESMLHDDEWDKIPWEPSKRRQTLWVRQIRTMHMLEPAHAAAHLLNPHRRSLRYYESARKTAADLEVVTECDSFFLAQTGGDPAGDAYLQVREQMRSFHSRVGHTTDRVTRDAEAEACVGDDETSRCASWWVEHDACFPDSHEIAGRVMHMWMSASPAETNWAKHERIHMAKRNKLEFRKVEQLVEIATNLKLLGCSEWSGGYVLPWGHMVTAEAQPEEYTHPVVADKDEEEEPEPEEWGARPQAGVPTHKIGAQVRRFQQEGARRPVGVAEVFGARAEILHPYDYVPPPPAEPVQASEDQTDTEGGKDVPPGVDKIAERLYYTYGGGADGLQPRCTFIRESDDDPIPANDIGLERGRRDASGSTSRVARRGGSGDALGGSSGAPLGRCREREVTGLDSAGDDDDDDEPLLLRRARLAQQGAARPAPAAEGLRKSARLQQTLAGSTSSGRREASDHLDDIGAEEHFPIQHTPTSAPRGDSQQREMRTSDFQGLGPGFAGSGVRGRTDGRERVGDEADYHPVQGGGAESMEELHARMDREEEQRLEGLQREWAGRDKYMAEQQRVRDLETSTAVRDPGDPATQEAVPMDGDSGELDGGRRPDAEGDDGAGDADRLAPAHSTGPSRSSHGPIGGDACGPVQGDAHVDDAGGSMSWVLVLRHPSPVAHEDASHLAEGRGGVDEEGEGGTTHDRPDPMRADMEGQITLGLLDPDALHHAAVEDPITT</sequence>
<feature type="compositionally biased region" description="Basic and acidic residues" evidence="7">
    <location>
        <begin position="1262"/>
        <end position="1280"/>
    </location>
</feature>
<feature type="region of interest" description="Disordered" evidence="7">
    <location>
        <begin position="1476"/>
        <end position="1509"/>
    </location>
</feature>
<name>A0A388LF26_CHABU</name>
<keyword evidence="5" id="KW-0378">Hydrolase</keyword>